<name>A0A1W1VHU9_DESTI</name>
<feature type="domain" description="Histidine kinase" evidence="10">
    <location>
        <begin position="327"/>
        <end position="531"/>
    </location>
</feature>
<evidence type="ECO:0000256" key="1">
    <source>
        <dbReference type="ARBA" id="ARBA00000085"/>
    </source>
</evidence>
<dbReference type="InterPro" id="IPR036097">
    <property type="entry name" value="HisK_dim/P_sf"/>
</dbReference>
<dbReference type="PROSITE" id="PS50112">
    <property type="entry name" value="PAS"/>
    <property type="match status" value="1"/>
</dbReference>
<keyword evidence="7" id="KW-0067">ATP-binding</keyword>
<dbReference type="STRING" id="656914.SAMN00017405_2071"/>
<dbReference type="PANTHER" id="PTHR43065">
    <property type="entry name" value="SENSOR HISTIDINE KINASE"/>
    <property type="match status" value="1"/>
</dbReference>
<dbReference type="InterPro" id="IPR035965">
    <property type="entry name" value="PAS-like_dom_sf"/>
</dbReference>
<keyword evidence="9" id="KW-0812">Transmembrane</keyword>
<evidence type="ECO:0000259" key="10">
    <source>
        <dbReference type="PROSITE" id="PS50109"/>
    </source>
</evidence>
<dbReference type="Pfam" id="PF00512">
    <property type="entry name" value="HisKA"/>
    <property type="match status" value="1"/>
</dbReference>
<evidence type="ECO:0000256" key="8">
    <source>
        <dbReference type="ARBA" id="ARBA00023012"/>
    </source>
</evidence>
<reference evidence="12 13" key="1">
    <citation type="submission" date="2017-04" db="EMBL/GenBank/DDBJ databases">
        <authorList>
            <person name="Afonso C.L."/>
            <person name="Miller P.J."/>
            <person name="Scott M.A."/>
            <person name="Spackman E."/>
            <person name="Goraichik I."/>
            <person name="Dimitrov K.M."/>
            <person name="Suarez D.L."/>
            <person name="Swayne D.E."/>
        </authorList>
    </citation>
    <scope>NUCLEOTIDE SEQUENCE [LARGE SCALE GENOMIC DNA]</scope>
    <source>
        <strain evidence="12 13">DSM 11270</strain>
    </source>
</reference>
<dbReference type="InterPro" id="IPR003594">
    <property type="entry name" value="HATPase_dom"/>
</dbReference>
<dbReference type="Gene3D" id="1.10.287.130">
    <property type="match status" value="1"/>
</dbReference>
<dbReference type="EMBL" id="FWWT01000021">
    <property type="protein sequence ID" value="SMB92631.1"/>
    <property type="molecule type" value="Genomic_DNA"/>
</dbReference>
<feature type="transmembrane region" description="Helical" evidence="9">
    <location>
        <begin position="43"/>
        <end position="64"/>
    </location>
</feature>
<gene>
    <name evidence="12" type="ORF">SAMN00017405_2071</name>
</gene>
<dbReference type="InterPro" id="IPR036890">
    <property type="entry name" value="HATPase_C_sf"/>
</dbReference>
<evidence type="ECO:0000256" key="5">
    <source>
        <dbReference type="ARBA" id="ARBA00022741"/>
    </source>
</evidence>
<evidence type="ECO:0000313" key="13">
    <source>
        <dbReference type="Proteomes" id="UP000192731"/>
    </source>
</evidence>
<keyword evidence="8" id="KW-0902">Two-component regulatory system</keyword>
<feature type="transmembrane region" description="Helical" evidence="9">
    <location>
        <begin position="14"/>
        <end position="31"/>
    </location>
</feature>
<dbReference type="PRINTS" id="PR00344">
    <property type="entry name" value="BCTRLSENSOR"/>
</dbReference>
<dbReference type="InterPro" id="IPR000014">
    <property type="entry name" value="PAS"/>
</dbReference>
<dbReference type="PANTHER" id="PTHR43065:SF10">
    <property type="entry name" value="PEROXIDE STRESS-ACTIVATED HISTIDINE KINASE MAK3"/>
    <property type="match status" value="1"/>
</dbReference>
<dbReference type="SMART" id="SM00388">
    <property type="entry name" value="HisKA"/>
    <property type="match status" value="1"/>
</dbReference>
<dbReference type="SUPFAM" id="SSF55874">
    <property type="entry name" value="ATPase domain of HSP90 chaperone/DNA topoisomerase II/histidine kinase"/>
    <property type="match status" value="1"/>
</dbReference>
<dbReference type="NCBIfam" id="TIGR00229">
    <property type="entry name" value="sensory_box"/>
    <property type="match status" value="1"/>
</dbReference>
<keyword evidence="13" id="KW-1185">Reference proteome</keyword>
<evidence type="ECO:0000256" key="2">
    <source>
        <dbReference type="ARBA" id="ARBA00012438"/>
    </source>
</evidence>
<dbReference type="Proteomes" id="UP000192731">
    <property type="component" value="Unassembled WGS sequence"/>
</dbReference>
<dbReference type="Gene3D" id="3.30.565.10">
    <property type="entry name" value="Histidine kinase-like ATPase, C-terminal domain"/>
    <property type="match status" value="1"/>
</dbReference>
<sequence>MTHDLERKRIINNYIMKAQIVFFAISTVILLKSQQLEYDGLILKSYLTIIFMISFLIGISLVSLSYQNSSITYNKIYTFLIIINLIIINITIMYTNIYEIRFLYLIPVIICATTFCVWVSIFLSIFIGIINITIIQSLTKILYPFNYTYETDIIFTGILILLAWLISTEFEVEKNLRMKLMETKVTLYKNKVLLETLINEISMGVFVIDGQGKFVHVNKQAIKILGIYTSYEDLISVHYKKFLMDINLKYPYTDSLVYKVLHEKQEKLHDTTIYNNKLLELVCQPVYEKNILKYAILTFSDITNEEKIREKVASFERLEAINQTVASVAHEIKNPLTTIKGFLDLSLKSNIDLDKSQLTLLTSEVDRCITIASDFLACTKKSNQAKKILNLEKIIRNHSLLLEKDALFNQVKLDLKLDEVSNLLIYENEIKQLLLNLTRNSIEAMEQGGKLIISLNEDKDHVYLKIKDNGKGIPEEVLEKLGTPFLTTKENGTGLGMTICYQIAERNNAKLTINSGQGLGTEITVSFLKEGLMHE</sequence>
<dbReference type="PROSITE" id="PS50109">
    <property type="entry name" value="HIS_KIN"/>
    <property type="match status" value="1"/>
</dbReference>
<dbReference type="InterPro" id="IPR005467">
    <property type="entry name" value="His_kinase_dom"/>
</dbReference>
<dbReference type="SUPFAM" id="SSF55785">
    <property type="entry name" value="PYP-like sensor domain (PAS domain)"/>
    <property type="match status" value="1"/>
</dbReference>
<protein>
    <recommendedName>
        <fullName evidence="2">histidine kinase</fullName>
        <ecNumber evidence="2">2.7.13.3</ecNumber>
    </recommendedName>
</protein>
<keyword evidence="6" id="KW-0418">Kinase</keyword>
<dbReference type="InterPro" id="IPR003661">
    <property type="entry name" value="HisK_dim/P_dom"/>
</dbReference>
<dbReference type="Pfam" id="PF02518">
    <property type="entry name" value="HATPase_c"/>
    <property type="match status" value="1"/>
</dbReference>
<dbReference type="InterPro" id="IPR004358">
    <property type="entry name" value="Sig_transdc_His_kin-like_C"/>
</dbReference>
<dbReference type="AlphaFoldDB" id="A0A1W1VHU9"/>
<dbReference type="CDD" id="cd00075">
    <property type="entry name" value="HATPase"/>
    <property type="match status" value="1"/>
</dbReference>
<feature type="transmembrane region" description="Helical" evidence="9">
    <location>
        <begin position="102"/>
        <end position="133"/>
    </location>
</feature>
<comment type="catalytic activity">
    <reaction evidence="1">
        <text>ATP + protein L-histidine = ADP + protein N-phospho-L-histidine.</text>
        <dbReference type="EC" id="2.7.13.3"/>
    </reaction>
</comment>
<dbReference type="GO" id="GO:0005524">
    <property type="term" value="F:ATP binding"/>
    <property type="evidence" value="ECO:0007669"/>
    <property type="project" value="UniProtKB-KW"/>
</dbReference>
<dbReference type="Pfam" id="PF13188">
    <property type="entry name" value="PAS_8"/>
    <property type="match status" value="1"/>
</dbReference>
<feature type="transmembrane region" description="Helical" evidence="9">
    <location>
        <begin position="153"/>
        <end position="172"/>
    </location>
</feature>
<evidence type="ECO:0000256" key="3">
    <source>
        <dbReference type="ARBA" id="ARBA00022553"/>
    </source>
</evidence>
<evidence type="ECO:0000313" key="12">
    <source>
        <dbReference type="EMBL" id="SMB92631.1"/>
    </source>
</evidence>
<dbReference type="SMART" id="SM00387">
    <property type="entry name" value="HATPase_c"/>
    <property type="match status" value="1"/>
</dbReference>
<accession>A0A1W1VHU9</accession>
<keyword evidence="5" id="KW-0547">Nucleotide-binding</keyword>
<evidence type="ECO:0000256" key="6">
    <source>
        <dbReference type="ARBA" id="ARBA00022777"/>
    </source>
</evidence>
<evidence type="ECO:0000256" key="9">
    <source>
        <dbReference type="SAM" id="Phobius"/>
    </source>
</evidence>
<dbReference type="EC" id="2.7.13.3" evidence="2"/>
<keyword evidence="4" id="KW-0808">Transferase</keyword>
<dbReference type="CDD" id="cd00082">
    <property type="entry name" value="HisKA"/>
    <property type="match status" value="1"/>
</dbReference>
<dbReference type="Gene3D" id="3.30.450.20">
    <property type="entry name" value="PAS domain"/>
    <property type="match status" value="1"/>
</dbReference>
<dbReference type="SUPFAM" id="SSF47384">
    <property type="entry name" value="Homodimeric domain of signal transducing histidine kinase"/>
    <property type="match status" value="1"/>
</dbReference>
<dbReference type="RefSeq" id="WP_084053663.1">
    <property type="nucleotide sequence ID" value="NZ_FWWT01000021.1"/>
</dbReference>
<keyword evidence="3" id="KW-0597">Phosphoprotein</keyword>
<feature type="domain" description="PAS" evidence="11">
    <location>
        <begin position="190"/>
        <end position="227"/>
    </location>
</feature>
<evidence type="ECO:0000256" key="4">
    <source>
        <dbReference type="ARBA" id="ARBA00022679"/>
    </source>
</evidence>
<proteinExistence type="predicted"/>
<feature type="transmembrane region" description="Helical" evidence="9">
    <location>
        <begin position="76"/>
        <end position="95"/>
    </location>
</feature>
<keyword evidence="9" id="KW-1133">Transmembrane helix</keyword>
<keyword evidence="9" id="KW-0472">Membrane</keyword>
<evidence type="ECO:0000256" key="7">
    <source>
        <dbReference type="ARBA" id="ARBA00022840"/>
    </source>
</evidence>
<evidence type="ECO:0000259" key="11">
    <source>
        <dbReference type="PROSITE" id="PS50112"/>
    </source>
</evidence>
<organism evidence="12 13">
    <name type="scientific">Desulfonispora thiosulfatigenes DSM 11270</name>
    <dbReference type="NCBI Taxonomy" id="656914"/>
    <lineage>
        <taxon>Bacteria</taxon>
        <taxon>Bacillati</taxon>
        <taxon>Bacillota</taxon>
        <taxon>Clostridia</taxon>
        <taxon>Eubacteriales</taxon>
        <taxon>Peptococcaceae</taxon>
        <taxon>Desulfonispora</taxon>
    </lineage>
</organism>
<dbReference type="GO" id="GO:0000155">
    <property type="term" value="F:phosphorelay sensor kinase activity"/>
    <property type="evidence" value="ECO:0007669"/>
    <property type="project" value="InterPro"/>
</dbReference>